<dbReference type="GO" id="GO:0010420">
    <property type="term" value="F:polyprenyldihydroxybenzoate methyltransferase activity"/>
    <property type="evidence" value="ECO:0007669"/>
    <property type="project" value="UniProtKB-UniRule"/>
</dbReference>
<keyword evidence="4 5" id="KW-0949">S-adenosyl-L-methionine</keyword>
<dbReference type="EC" id="2.1.1.-" evidence="5"/>
<dbReference type="SUPFAM" id="SSF53335">
    <property type="entry name" value="S-adenosyl-L-methionine-dependent methyltransferases"/>
    <property type="match status" value="1"/>
</dbReference>
<proteinExistence type="inferred from homology"/>
<gene>
    <name evidence="5" type="primary">COQ3</name>
    <name evidence="6" type="ORF">VIN7_4355</name>
</gene>
<dbReference type="EC" id="2.1.1.114" evidence="5"/>
<comment type="function">
    <text evidence="5">O-methyltransferase required for two non-consecutive steps during ubiquinone biosynthesis. Catalyzes the 2 O-methylation of 3,4-dihydroxy-5-(all-trans-hexaprenyl)benzoic acid into 4-hydroxy-3-methoxy-5-(all-trans-hexaprenyl)benzoic acid. Also catalyzes the last step of ubiquinone biosynthesis by mediating methylation of 3-demethylubiquinone into ubiquinone. Also able to mediate the methylation of 3-demethylubiquinol-6 into ubiquinol-6.</text>
</comment>
<dbReference type="PANTHER" id="PTHR43464">
    <property type="entry name" value="METHYLTRANSFERASE"/>
    <property type="match status" value="1"/>
</dbReference>
<dbReference type="GO" id="GO:0061542">
    <property type="term" value="F:3-demethylubiquinol 3-O-methyltransferase activity"/>
    <property type="evidence" value="ECO:0007669"/>
    <property type="project" value="UniProtKB-UniRule"/>
</dbReference>
<reference evidence="6 7" key="1">
    <citation type="journal article" date="2012" name="FEMS Yeast Res.">
        <title>The genome sequence of the wine yeast VIN7 reveals an allotriploid hybrid genome with Saccharomyces cerevisiae and Saccharomyces kudriavzevii origins.</title>
        <authorList>
            <person name="Borneman A.R."/>
            <person name="Desany B.A."/>
            <person name="Riches D."/>
            <person name="Affourtit J.P."/>
            <person name="Forgan A.H."/>
            <person name="Pretorius I.S."/>
            <person name="Egholm M."/>
            <person name="Chambers P.J."/>
        </authorList>
    </citation>
    <scope>NUCLEOTIDE SEQUENCE [LARGE SCALE GENOMIC DNA]</scope>
    <source>
        <strain evidence="6 7">VIN7</strain>
    </source>
</reference>
<dbReference type="HOGENOM" id="CLU_042432_3_0_1"/>
<keyword evidence="5" id="KW-0999">Mitochondrion inner membrane</keyword>
<comment type="caution">
    <text evidence="6">The sequence shown here is derived from an EMBL/GenBank/DDBJ whole genome shotgun (WGS) entry which is preliminary data.</text>
</comment>
<feature type="binding site" evidence="5">
    <location>
        <position position="204"/>
    </location>
    <ligand>
        <name>Mg(2+)</name>
        <dbReference type="ChEBI" id="CHEBI:18420"/>
    </ligand>
</feature>
<dbReference type="Proteomes" id="UP000009009">
    <property type="component" value="Unassembled WGS sequence"/>
</dbReference>
<comment type="subcellular location">
    <subcellularLocation>
        <location evidence="5">Mitochondrion inner membrane</location>
        <topology evidence="5">Peripheral membrane protein</topology>
        <orientation evidence="5">Matrix side</orientation>
    </subcellularLocation>
</comment>
<dbReference type="InterPro" id="IPR010233">
    <property type="entry name" value="UbiG_MeTrfase"/>
</dbReference>
<protein>
    <recommendedName>
        <fullName evidence="5">Ubiquinone biosynthesis O-methyltransferase, mitochondrial</fullName>
    </recommendedName>
    <alternativeName>
        <fullName evidence="5">3,4-dihydroxy-5-hexaprenylbenzoate methyltransferase</fullName>
    </alternativeName>
    <alternativeName>
        <fullName evidence="5">3-demethylubiquinol 3-O-methyltransferase</fullName>
    </alternativeName>
    <alternativeName>
        <fullName evidence="5">3-demethylubiquinone 3-O-methyltransferase</fullName>
    </alternativeName>
    <alternativeName>
        <fullName evidence="5">3-demethylubiquinone-6 3-O-methyltransferase</fullName>
    </alternativeName>
    <alternativeName>
        <fullName evidence="5">Hexaprenyldihydroxybenzoate methyltransferase</fullName>
    </alternativeName>
    <alternativeName>
        <fullName evidence="5">Polyprenyldihydroxybenzoate methyltransferase</fullName>
        <shortName evidence="5">DHHB methyltransferase</shortName>
        <shortName evidence="5">DHHB-MT</shortName>
        <shortName evidence="5">DHHB-MTase</shortName>
        <ecNumber evidence="5">2.1.1.-</ecNumber>
        <ecNumber evidence="5">2.1.1.114</ecNumber>
        <ecNumber evidence="5">2.1.1.64</ecNumber>
    </alternativeName>
</protein>
<dbReference type="EC" id="2.1.1.64" evidence="5"/>
<feature type="binding site" evidence="5">
    <location>
        <position position="72"/>
    </location>
    <ligand>
        <name>S-adenosyl-L-methionine</name>
        <dbReference type="ChEBI" id="CHEBI:59789"/>
    </ligand>
</feature>
<organism evidence="6 7">
    <name type="scientific">Saccharomyces cerevisiae x Saccharomyces kudriavzevii (strain VIN7)</name>
    <name type="common">Yeast</name>
    <dbReference type="NCBI Taxonomy" id="1095631"/>
    <lineage>
        <taxon>Eukaryota</taxon>
        <taxon>Fungi</taxon>
        <taxon>Dikarya</taxon>
        <taxon>Ascomycota</taxon>
        <taxon>Saccharomycotina</taxon>
        <taxon>Saccharomycetes</taxon>
        <taxon>Saccharomycetales</taxon>
        <taxon>Saccharomycetaceae</taxon>
        <taxon>Saccharomyces</taxon>
    </lineage>
</organism>
<dbReference type="CDD" id="cd02440">
    <property type="entry name" value="AdoMet_MTases"/>
    <property type="match status" value="1"/>
</dbReference>
<feature type="binding site" evidence="5">
    <location>
        <position position="134"/>
    </location>
    <ligand>
        <name>S-adenosyl-L-methionine</name>
        <dbReference type="ChEBI" id="CHEBI:59789"/>
    </ligand>
</feature>
<evidence type="ECO:0000313" key="6">
    <source>
        <dbReference type="EMBL" id="EHN04691.1"/>
    </source>
</evidence>
<sequence length="316" mass="36735">MGFIMLLRSRFLKVVHVRKQLSACSRFAIQTQTRCKSTDASEDEVKHFQELAPTWWDTDGSQRILHKMNLARLDFVQRTVRNQVKIQNPEIFVPGFNYKEFLPEYVCDNIQREMQESIETNLDKRPEVSVLDVGCGGGILSESLARLKWVKNVQGIDLTRDCIMVAKEHAKKDPMLEGKINYECKALEDVTGQFDIITCMEMLEHVDMPSEILRHCWSRLNPEKGILFLSTINRDLISWFTTIFMGENVLKIVPKGTHHLSKYINSKEILAWFNDNYSGQFRLLDLKGTMYLPYQGWVEHDCSDVGNYFMAIQRLN</sequence>
<comment type="catalytic activity">
    <reaction evidence="5">
        <text>a 3-demethylubiquinone + S-adenosyl-L-methionine = a ubiquinone + S-adenosyl-L-homocysteine</text>
        <dbReference type="Rhea" id="RHEA:81215"/>
        <dbReference type="Rhea" id="RHEA-COMP:9565"/>
        <dbReference type="Rhea" id="RHEA-COMP:19654"/>
        <dbReference type="ChEBI" id="CHEBI:16389"/>
        <dbReference type="ChEBI" id="CHEBI:57856"/>
        <dbReference type="ChEBI" id="CHEBI:59789"/>
        <dbReference type="ChEBI" id="CHEBI:231825"/>
    </reaction>
</comment>
<comment type="cofactor">
    <cofactor evidence="5">
        <name>Mg(2+)</name>
        <dbReference type="ChEBI" id="CHEBI:18420"/>
    </cofactor>
</comment>
<dbReference type="GO" id="GO:0120537">
    <property type="term" value="F:3-demethylubiquinone 3-O-methyltransferase activity"/>
    <property type="evidence" value="ECO:0007669"/>
    <property type="project" value="RHEA"/>
</dbReference>
<keyword evidence="5" id="KW-0472">Membrane</keyword>
<keyword evidence="7" id="KW-1185">Reference proteome</keyword>
<dbReference type="GO" id="GO:0032259">
    <property type="term" value="P:methylation"/>
    <property type="evidence" value="ECO:0007669"/>
    <property type="project" value="UniProtKB-KW"/>
</dbReference>
<accession>H0GN32</accession>
<feature type="binding site" evidence="5">
    <location>
        <position position="157"/>
    </location>
    <ligand>
        <name>S-adenosyl-L-methionine</name>
        <dbReference type="ChEBI" id="CHEBI:59789"/>
    </ligand>
</feature>
<dbReference type="GO" id="GO:0031314">
    <property type="term" value="C:extrinsic component of mitochondrial inner membrane"/>
    <property type="evidence" value="ECO:0007669"/>
    <property type="project" value="UniProtKB-UniRule"/>
</dbReference>
<feature type="binding site" evidence="5">
    <location>
        <position position="200"/>
    </location>
    <ligand>
        <name>S-adenosyl-L-methionine</name>
        <dbReference type="ChEBI" id="CHEBI:59789"/>
    </ligand>
</feature>
<dbReference type="AlphaFoldDB" id="H0GN32"/>
<keyword evidence="5" id="KW-0479">Metal-binding</keyword>
<dbReference type="NCBIfam" id="TIGR01983">
    <property type="entry name" value="UbiG"/>
    <property type="match status" value="1"/>
</dbReference>
<evidence type="ECO:0000256" key="4">
    <source>
        <dbReference type="ARBA" id="ARBA00022691"/>
    </source>
</evidence>
<dbReference type="OrthoDB" id="3265906at2759"/>
<name>H0GN32_SACCK</name>
<keyword evidence="1 5" id="KW-0489">Methyltransferase</keyword>
<dbReference type="UniPathway" id="UPA00232"/>
<dbReference type="Pfam" id="PF13489">
    <property type="entry name" value="Methyltransf_23"/>
    <property type="match status" value="1"/>
</dbReference>
<evidence type="ECO:0000256" key="3">
    <source>
        <dbReference type="ARBA" id="ARBA00022688"/>
    </source>
</evidence>
<dbReference type="PANTHER" id="PTHR43464:SF19">
    <property type="entry name" value="UBIQUINONE BIOSYNTHESIS O-METHYLTRANSFERASE, MITOCHONDRIAL"/>
    <property type="match status" value="1"/>
</dbReference>
<dbReference type="HAMAP" id="MF_00472">
    <property type="entry name" value="UbiG"/>
    <property type="match status" value="1"/>
</dbReference>
<keyword evidence="2 5" id="KW-0808">Transferase</keyword>
<comment type="catalytic activity">
    <reaction evidence="5">
        <text>3-demethylubiquinol-6 + S-adenosyl-L-methionine = ubiquinol-6 + S-adenosyl-L-homocysteine + H(+)</text>
        <dbReference type="Rhea" id="RHEA:44400"/>
        <dbReference type="ChEBI" id="CHEBI:15378"/>
        <dbReference type="ChEBI" id="CHEBI:52970"/>
        <dbReference type="ChEBI" id="CHEBI:57856"/>
        <dbReference type="ChEBI" id="CHEBI:59789"/>
        <dbReference type="ChEBI" id="CHEBI:64253"/>
        <dbReference type="EC" id="2.1.1.64"/>
    </reaction>
</comment>
<keyword evidence="3 5" id="KW-0831">Ubiquinone biosynthesis</keyword>
<comment type="catalytic activity">
    <reaction evidence="5">
        <text>3,4-dihydroxy-5-(all-trans-hexaprenyl)benzoate + S-adenosyl-L-methionine = 4-hydroxy-3-methoxy-5-(all-trans-hexaprenyl)benzoate + S-adenosyl-L-homocysteine + H(+)</text>
        <dbReference type="Rhea" id="RHEA:14121"/>
        <dbReference type="ChEBI" id="CHEBI:15378"/>
        <dbReference type="ChEBI" id="CHEBI:57856"/>
        <dbReference type="ChEBI" id="CHEBI:57916"/>
        <dbReference type="ChEBI" id="CHEBI:58373"/>
        <dbReference type="ChEBI" id="CHEBI:59789"/>
        <dbReference type="EC" id="2.1.1.114"/>
    </reaction>
</comment>
<dbReference type="Gene3D" id="3.40.50.150">
    <property type="entry name" value="Vaccinia Virus protein VP39"/>
    <property type="match status" value="1"/>
</dbReference>
<comment type="pathway">
    <text evidence="5">Cofactor biosynthesis; ubiquinone biosynthesis.</text>
</comment>
<evidence type="ECO:0000256" key="5">
    <source>
        <dbReference type="HAMAP-Rule" id="MF_03190"/>
    </source>
</evidence>
<comment type="subunit">
    <text evidence="5">Component of a multi-subunit COQ enzyme complex, composed of at least COQ3, COQ4, COQ5, COQ6, COQ7 and COQ9. Interacts directly with COQ4.</text>
</comment>
<feature type="binding site" evidence="5">
    <location>
        <position position="205"/>
    </location>
    <ligand>
        <name>Mg(2+)</name>
        <dbReference type="ChEBI" id="CHEBI:18420"/>
    </ligand>
</feature>
<dbReference type="PhylomeDB" id="H0GN32"/>
<dbReference type="EMBL" id="AGVY01000046">
    <property type="protein sequence ID" value="EHN04691.1"/>
    <property type="molecule type" value="Genomic_DNA"/>
</dbReference>
<evidence type="ECO:0000256" key="2">
    <source>
        <dbReference type="ARBA" id="ARBA00022679"/>
    </source>
</evidence>
<evidence type="ECO:0000313" key="7">
    <source>
        <dbReference type="Proteomes" id="UP000009009"/>
    </source>
</evidence>
<keyword evidence="5" id="KW-0496">Mitochondrion</keyword>
<comment type="similarity">
    <text evidence="5">Belongs to the class I-like SAM-binding methyltransferase superfamily. UbiG/COQ3 family.</text>
</comment>
<keyword evidence="5" id="KW-0460">Magnesium</keyword>
<dbReference type="InterPro" id="IPR029063">
    <property type="entry name" value="SAM-dependent_MTases_sf"/>
</dbReference>
<dbReference type="GO" id="GO:0046872">
    <property type="term" value="F:metal ion binding"/>
    <property type="evidence" value="ECO:0007669"/>
    <property type="project" value="UniProtKB-KW"/>
</dbReference>
<feature type="binding site" evidence="5">
    <location>
        <position position="201"/>
    </location>
    <ligand>
        <name>Mg(2+)</name>
        <dbReference type="ChEBI" id="CHEBI:18420"/>
    </ligand>
</feature>
<evidence type="ECO:0000256" key="1">
    <source>
        <dbReference type="ARBA" id="ARBA00022603"/>
    </source>
</evidence>